<dbReference type="Gene3D" id="3.40.50.300">
    <property type="entry name" value="P-loop containing nucleotide triphosphate hydrolases"/>
    <property type="match status" value="1"/>
</dbReference>
<dbReference type="InterPro" id="IPR000850">
    <property type="entry name" value="Adenylat/UMP-CMP_kin"/>
</dbReference>
<evidence type="ECO:0000256" key="5">
    <source>
        <dbReference type="ARBA" id="ARBA00023128"/>
    </source>
</evidence>
<dbReference type="EMBL" id="CAJPIZ010003241">
    <property type="protein sequence ID" value="CAG2106107.1"/>
    <property type="molecule type" value="Genomic_DNA"/>
</dbReference>
<dbReference type="EC" id="2.7.4.10" evidence="7"/>
<dbReference type="EMBL" id="OC857816">
    <property type="protein sequence ID" value="CAD7625677.1"/>
    <property type="molecule type" value="Genomic_DNA"/>
</dbReference>
<feature type="region of interest" description="LID" evidence="7">
    <location>
        <begin position="127"/>
        <end position="164"/>
    </location>
</feature>
<dbReference type="SUPFAM" id="SSF57774">
    <property type="entry name" value="Microbial and mitochondrial ADK, insert 'zinc finger' domain"/>
    <property type="match status" value="1"/>
</dbReference>
<reference evidence="9" key="1">
    <citation type="submission" date="2020-11" db="EMBL/GenBank/DDBJ databases">
        <authorList>
            <person name="Tran Van P."/>
        </authorList>
    </citation>
    <scope>NUCLEOTIDE SEQUENCE</scope>
</reference>
<feature type="binding site" evidence="7">
    <location>
        <position position="161"/>
    </location>
    <ligand>
        <name>AMP</name>
        <dbReference type="ChEBI" id="CHEBI:456215"/>
    </ligand>
</feature>
<evidence type="ECO:0000313" key="10">
    <source>
        <dbReference type="Proteomes" id="UP000759131"/>
    </source>
</evidence>
<keyword evidence="6 7" id="KW-0342">GTP-binding</keyword>
<feature type="binding site" evidence="7">
    <location>
        <position position="96"/>
    </location>
    <ligand>
        <name>AMP</name>
        <dbReference type="ChEBI" id="CHEBI:456215"/>
    </ligand>
</feature>
<dbReference type="PANTHER" id="PTHR23359">
    <property type="entry name" value="NUCLEOTIDE KINASE"/>
    <property type="match status" value="1"/>
</dbReference>
<dbReference type="InterPro" id="IPR007862">
    <property type="entry name" value="Adenylate_kinase_lid-dom"/>
</dbReference>
<organism evidence="9">
    <name type="scientific">Medioppia subpectinata</name>
    <dbReference type="NCBI Taxonomy" id="1979941"/>
    <lineage>
        <taxon>Eukaryota</taxon>
        <taxon>Metazoa</taxon>
        <taxon>Ecdysozoa</taxon>
        <taxon>Arthropoda</taxon>
        <taxon>Chelicerata</taxon>
        <taxon>Arachnida</taxon>
        <taxon>Acari</taxon>
        <taxon>Acariformes</taxon>
        <taxon>Sarcoptiformes</taxon>
        <taxon>Oribatida</taxon>
        <taxon>Brachypylina</taxon>
        <taxon>Oppioidea</taxon>
        <taxon>Oppiidae</taxon>
        <taxon>Medioppia</taxon>
    </lineage>
</organism>
<dbReference type="InterPro" id="IPR028586">
    <property type="entry name" value="AK3/Ak4_mitochondrial"/>
</dbReference>
<keyword evidence="5 7" id="KW-0496">Mitochondrion</keyword>
<dbReference type="CDD" id="cd01428">
    <property type="entry name" value="ADK"/>
    <property type="match status" value="1"/>
</dbReference>
<evidence type="ECO:0000313" key="9">
    <source>
        <dbReference type="EMBL" id="CAD7625677.1"/>
    </source>
</evidence>
<feature type="region of interest" description="NMPbind" evidence="7">
    <location>
        <begin position="34"/>
        <end position="63"/>
    </location>
</feature>
<feature type="binding site" evidence="7">
    <location>
        <position position="128"/>
    </location>
    <ligand>
        <name>GTP</name>
        <dbReference type="ChEBI" id="CHEBI:37565"/>
    </ligand>
</feature>
<comment type="domain">
    <text evidence="7">Consists of three domains, a large central CORE domain and two small peripheral domains, NMPbind and LID, which undergo movements during catalysis. The LID domain closes over the site of phosphoryl transfer upon GTP binding. Assembling and dissambling the active center during each catalytic cycle provides an effective means to prevent GTP hydrolysis.</text>
</comment>
<dbReference type="HAMAP" id="MF_03169">
    <property type="entry name" value="Adenylate_kinase_AK3"/>
    <property type="match status" value="1"/>
</dbReference>
<dbReference type="GO" id="GO:0046033">
    <property type="term" value="P:AMP metabolic process"/>
    <property type="evidence" value="ECO:0007669"/>
    <property type="project" value="UniProtKB-UniRule"/>
</dbReference>
<feature type="binding site" evidence="7">
    <location>
        <position position="40"/>
    </location>
    <ligand>
        <name>AMP</name>
        <dbReference type="ChEBI" id="CHEBI:456215"/>
    </ligand>
</feature>
<keyword evidence="3 7" id="KW-0547">Nucleotide-binding</keyword>
<dbReference type="GO" id="GO:0046899">
    <property type="term" value="F:nucleoside triphosphate adenylate kinase activity"/>
    <property type="evidence" value="ECO:0007669"/>
    <property type="project" value="UniProtKB-UniRule"/>
</dbReference>
<feature type="binding site" evidence="7">
    <location>
        <begin position="61"/>
        <end position="63"/>
    </location>
    <ligand>
        <name>AMP</name>
        <dbReference type="ChEBI" id="CHEBI:456215"/>
    </ligand>
</feature>
<dbReference type="GO" id="GO:0005759">
    <property type="term" value="C:mitochondrial matrix"/>
    <property type="evidence" value="ECO:0007669"/>
    <property type="project" value="UniProtKB-SubCell"/>
</dbReference>
<protein>
    <recommendedName>
        <fullName evidence="7">GTP:AMP phosphotransferase, mitochondrial</fullName>
        <ecNumber evidence="7">2.7.4.10</ecNumber>
    </recommendedName>
    <alternativeName>
        <fullName evidence="7">Adenylate kinase 3</fullName>
        <shortName evidence="7">AK 3</shortName>
    </alternativeName>
</protein>
<dbReference type="InterPro" id="IPR027417">
    <property type="entry name" value="P-loop_NTPase"/>
</dbReference>
<dbReference type="InterPro" id="IPR033690">
    <property type="entry name" value="Adenylat_kinase_CS"/>
</dbReference>
<dbReference type="Proteomes" id="UP000759131">
    <property type="component" value="Unassembled WGS sequence"/>
</dbReference>
<feature type="binding site" evidence="7">
    <location>
        <begin position="14"/>
        <end position="19"/>
    </location>
    <ligand>
        <name>GTP</name>
        <dbReference type="ChEBI" id="CHEBI:37565"/>
    </ligand>
</feature>
<dbReference type="PRINTS" id="PR00094">
    <property type="entry name" value="ADENYLTKNASE"/>
</dbReference>
<evidence type="ECO:0000256" key="7">
    <source>
        <dbReference type="HAMAP-Rule" id="MF_03169"/>
    </source>
</evidence>
<feature type="domain" description="Adenylate kinase active site lid" evidence="8">
    <location>
        <begin position="128"/>
        <end position="163"/>
    </location>
</feature>
<dbReference type="InterPro" id="IPR006259">
    <property type="entry name" value="Adenyl_kin_sub"/>
</dbReference>
<evidence type="ECO:0000256" key="1">
    <source>
        <dbReference type="ARBA" id="ARBA00004305"/>
    </source>
</evidence>
<comment type="subcellular location">
    <subcellularLocation>
        <location evidence="1 7">Mitochondrion matrix</location>
    </subcellularLocation>
</comment>
<comment type="catalytic activity">
    <reaction evidence="7">
        <text>a ribonucleoside 5'-triphosphate + AMP = a ribonucleoside 5'-diphosphate + ADP</text>
        <dbReference type="Rhea" id="RHEA:13749"/>
        <dbReference type="ChEBI" id="CHEBI:57930"/>
        <dbReference type="ChEBI" id="CHEBI:61557"/>
        <dbReference type="ChEBI" id="CHEBI:456215"/>
        <dbReference type="ChEBI" id="CHEBI:456216"/>
        <dbReference type="EC" id="2.7.4.10"/>
    </reaction>
</comment>
<dbReference type="Pfam" id="PF00406">
    <property type="entry name" value="ADK"/>
    <property type="match status" value="1"/>
</dbReference>
<dbReference type="GO" id="GO:0046041">
    <property type="term" value="P:ITP metabolic process"/>
    <property type="evidence" value="ECO:0007669"/>
    <property type="project" value="UniProtKB-UniRule"/>
</dbReference>
<dbReference type="OrthoDB" id="439792at2759"/>
<dbReference type="GO" id="GO:0046039">
    <property type="term" value="P:GTP metabolic process"/>
    <property type="evidence" value="ECO:0007669"/>
    <property type="project" value="UniProtKB-UniRule"/>
</dbReference>
<dbReference type="HAMAP" id="MF_00235">
    <property type="entry name" value="Adenylate_kinase_Adk"/>
    <property type="match status" value="1"/>
</dbReference>
<evidence type="ECO:0000256" key="6">
    <source>
        <dbReference type="ARBA" id="ARBA00023134"/>
    </source>
</evidence>
<dbReference type="SUPFAM" id="SSF52540">
    <property type="entry name" value="P-loop containing nucleoside triphosphate hydrolases"/>
    <property type="match status" value="1"/>
</dbReference>
<keyword evidence="10" id="KW-1185">Reference proteome</keyword>
<keyword evidence="2 7" id="KW-0808">Transferase</keyword>
<dbReference type="GO" id="GO:0005525">
    <property type="term" value="F:GTP binding"/>
    <property type="evidence" value="ECO:0007669"/>
    <property type="project" value="UniProtKB-KW"/>
</dbReference>
<evidence type="ECO:0000256" key="2">
    <source>
        <dbReference type="ARBA" id="ARBA00022679"/>
    </source>
</evidence>
<feature type="binding site" evidence="7">
    <location>
        <position position="172"/>
    </location>
    <ligand>
        <name>AMP</name>
        <dbReference type="ChEBI" id="CHEBI:456215"/>
    </ligand>
</feature>
<evidence type="ECO:0000256" key="4">
    <source>
        <dbReference type="ARBA" id="ARBA00022777"/>
    </source>
</evidence>
<comment type="function">
    <text evidence="7">Involved in maintaining the homeostasis of cellular nucleotides by catalyzing the interconversion of nucleoside phosphates. Has GTP:AMP phosphotransferase and ITP:AMP phosphotransferase activities.</text>
</comment>
<dbReference type="InterPro" id="IPR036193">
    <property type="entry name" value="ADK_active_lid_dom_sf"/>
</dbReference>
<dbReference type="GO" id="GO:0004017">
    <property type="term" value="F:AMP kinase activity"/>
    <property type="evidence" value="ECO:0007669"/>
    <property type="project" value="InterPro"/>
</dbReference>
<feature type="binding site" evidence="7">
    <location>
        <position position="201"/>
    </location>
    <ligand>
        <name>GTP</name>
        <dbReference type="ChEBI" id="CHEBI:37565"/>
    </ligand>
</feature>
<name>A0A7R9PZ58_9ACAR</name>
<dbReference type="AlphaFoldDB" id="A0A7R9PZ58"/>
<dbReference type="GO" id="GO:0005524">
    <property type="term" value="F:ATP binding"/>
    <property type="evidence" value="ECO:0007669"/>
    <property type="project" value="InterPro"/>
</dbReference>
<evidence type="ECO:0000259" key="8">
    <source>
        <dbReference type="Pfam" id="PF05191"/>
    </source>
</evidence>
<dbReference type="NCBIfam" id="TIGR01351">
    <property type="entry name" value="adk"/>
    <property type="match status" value="1"/>
</dbReference>
<keyword evidence="4 7" id="KW-0418">Kinase</keyword>
<comment type="caution">
    <text evidence="7">Lacks conserved residue(s) required for the propagation of feature annotation.</text>
</comment>
<dbReference type="GO" id="GO:0006172">
    <property type="term" value="P:ADP biosynthetic process"/>
    <property type="evidence" value="ECO:0007669"/>
    <property type="project" value="UniProtKB-UniRule"/>
</dbReference>
<accession>A0A7R9PZ58</accession>
<gene>
    <name evidence="9" type="ORF">OSB1V03_LOCUS6110</name>
</gene>
<sequence length="221" mass="25482">MLKVFRSIIIGAPGSGKGTISTRIIRDFRLPYLSIGDLLRDHISRQSEVGREAEGYIAAGKLVPDLVVNKLVINELVHHYNDKSFLMDGYPRTIAQARELWSHHSLRPNSVINLQVPDDEIIERIKHRWIHSASGRTYHTLYNPPKVAGVDDQTGEPLVQREDDKEHVVMQRLLEYKRQSDVIIDYFRDKGILENFVGRKSNEIYPKVELYLSQLIDRSVQ</sequence>
<proteinExistence type="inferred from homology"/>
<comment type="subunit">
    <text evidence="7">Monomer.</text>
</comment>
<comment type="similarity">
    <text evidence="7">Belongs to the adenylate kinase family. AK3 subfamily.</text>
</comment>
<evidence type="ECO:0000256" key="3">
    <source>
        <dbReference type="ARBA" id="ARBA00022741"/>
    </source>
</evidence>
<dbReference type="FunFam" id="3.40.50.300:FF:000106">
    <property type="entry name" value="Adenylate kinase mitochondrial"/>
    <property type="match status" value="1"/>
</dbReference>
<dbReference type="Pfam" id="PF05191">
    <property type="entry name" value="ADK_lid"/>
    <property type="match status" value="1"/>
</dbReference>
<dbReference type="PROSITE" id="PS00113">
    <property type="entry name" value="ADENYLATE_KINASE"/>
    <property type="match status" value="1"/>
</dbReference>